<reference evidence="8" key="2">
    <citation type="submission" date="2020-10" db="EMBL/GenBank/DDBJ databases">
        <authorList>
            <person name="Cooper E.A."/>
            <person name="Brenton Z.W."/>
            <person name="Flinn B.S."/>
            <person name="Jenkins J."/>
            <person name="Shu S."/>
            <person name="Flowers D."/>
            <person name="Luo F."/>
            <person name="Wang Y."/>
            <person name="Xia P."/>
            <person name="Barry K."/>
            <person name="Daum C."/>
            <person name="Lipzen A."/>
            <person name="Yoshinaga Y."/>
            <person name="Schmutz J."/>
            <person name="Saski C."/>
            <person name="Vermerris W."/>
            <person name="Kresovich S."/>
        </authorList>
    </citation>
    <scope>NUCLEOTIDE SEQUENCE</scope>
</reference>
<evidence type="ECO:0000256" key="5">
    <source>
        <dbReference type="ARBA" id="ARBA00023242"/>
    </source>
</evidence>
<keyword evidence="2" id="KW-0805">Transcription regulation</keyword>
<gene>
    <name evidence="8" type="ORF">BDA96_01G173400</name>
</gene>
<protein>
    <recommendedName>
        <fullName evidence="7">TF-B3 domain-containing protein</fullName>
    </recommendedName>
</protein>
<keyword evidence="3" id="KW-0238">DNA-binding</keyword>
<reference evidence="8" key="1">
    <citation type="journal article" date="2019" name="BMC Genomics">
        <title>A new reference genome for Sorghum bicolor reveals high levels of sequence similarity between sweet and grain genotypes: implications for the genetics of sugar metabolism.</title>
        <authorList>
            <person name="Cooper E.A."/>
            <person name="Brenton Z.W."/>
            <person name="Flinn B.S."/>
            <person name="Jenkins J."/>
            <person name="Shu S."/>
            <person name="Flowers D."/>
            <person name="Luo F."/>
            <person name="Wang Y."/>
            <person name="Xia P."/>
            <person name="Barry K."/>
            <person name="Daum C."/>
            <person name="Lipzen A."/>
            <person name="Yoshinaga Y."/>
            <person name="Schmutz J."/>
            <person name="Saski C."/>
            <person name="Vermerris W."/>
            <person name="Kresovich S."/>
        </authorList>
    </citation>
    <scope>NUCLEOTIDE SEQUENCE</scope>
</reference>
<dbReference type="GO" id="GO:0003677">
    <property type="term" value="F:DNA binding"/>
    <property type="evidence" value="ECO:0007669"/>
    <property type="project" value="UniProtKB-KW"/>
</dbReference>
<dbReference type="GO" id="GO:0005634">
    <property type="term" value="C:nucleus"/>
    <property type="evidence" value="ECO:0007669"/>
    <property type="project" value="UniProtKB-SubCell"/>
</dbReference>
<sequence>MSREWDFCDMDDGRNYFFKVMSGDFQSRMTIPNKFARRFGDKIPGKIKLKACNGCSCTVVVTRYPDKLVLEAGWEAFVSTHDIRLCDFLVFRYNGNFQFEVLIFDPSCCVKESSNVSENICDHVPRRHKDLIDNSSDFDTDHKPMQSPGSEEPTVNKMKDSNQCTKINISSSTCDLNASETGCADISSSEDDQEISSATKYIFSPSTHLTQMQRMKVENRVQGVCSSIPIFGSVMTKCNITRSPCYLSFYRKYAHQYLPSENQILRLQRHGKVWKVLLRITKRNSMWLSHGWKQFVGDNKLEIGDICLFELLKNQKILTINIHIIRK</sequence>
<evidence type="ECO:0000256" key="1">
    <source>
        <dbReference type="ARBA" id="ARBA00004123"/>
    </source>
</evidence>
<feature type="region of interest" description="Disordered" evidence="6">
    <location>
        <begin position="133"/>
        <end position="158"/>
    </location>
</feature>
<dbReference type="PROSITE" id="PS50863">
    <property type="entry name" value="B3"/>
    <property type="match status" value="2"/>
</dbReference>
<name>A0A921UYG2_SORBI</name>
<dbReference type="SUPFAM" id="SSF101936">
    <property type="entry name" value="DNA-binding pseudobarrel domain"/>
    <property type="match status" value="2"/>
</dbReference>
<evidence type="ECO:0000256" key="2">
    <source>
        <dbReference type="ARBA" id="ARBA00023015"/>
    </source>
</evidence>
<evidence type="ECO:0000256" key="6">
    <source>
        <dbReference type="SAM" id="MobiDB-lite"/>
    </source>
</evidence>
<evidence type="ECO:0000256" key="4">
    <source>
        <dbReference type="ARBA" id="ARBA00023163"/>
    </source>
</evidence>
<feature type="domain" description="TF-B3" evidence="7">
    <location>
        <begin position="232"/>
        <end position="327"/>
    </location>
</feature>
<accession>A0A921UYG2</accession>
<dbReference type="PANTHER" id="PTHR31391:SF106">
    <property type="entry name" value="B3 DOMAIN-CONTAINING PROTEIN OS01G0723500"/>
    <property type="match status" value="1"/>
</dbReference>
<comment type="caution">
    <text evidence="8">The sequence shown here is derived from an EMBL/GenBank/DDBJ whole genome shotgun (WGS) entry which is preliminary data.</text>
</comment>
<dbReference type="InterPro" id="IPR044837">
    <property type="entry name" value="REM16-like"/>
</dbReference>
<feature type="domain" description="TF-B3" evidence="7">
    <location>
        <begin position="14"/>
        <end position="107"/>
    </location>
</feature>
<comment type="subcellular location">
    <subcellularLocation>
        <location evidence="1">Nucleus</location>
    </subcellularLocation>
</comment>
<dbReference type="SMART" id="SM01019">
    <property type="entry name" value="B3"/>
    <property type="match status" value="2"/>
</dbReference>
<evidence type="ECO:0000313" key="9">
    <source>
        <dbReference type="Proteomes" id="UP000807115"/>
    </source>
</evidence>
<dbReference type="InterPro" id="IPR015300">
    <property type="entry name" value="DNA-bd_pseudobarrel_sf"/>
</dbReference>
<dbReference type="Pfam" id="PF02362">
    <property type="entry name" value="B3"/>
    <property type="match status" value="2"/>
</dbReference>
<dbReference type="PANTHER" id="PTHR31391">
    <property type="entry name" value="B3 DOMAIN-CONTAINING PROTEIN OS11G0197600-RELATED"/>
    <property type="match status" value="1"/>
</dbReference>
<dbReference type="InterPro" id="IPR003340">
    <property type="entry name" value="B3_DNA-bd"/>
</dbReference>
<dbReference type="AlphaFoldDB" id="A0A921UYG2"/>
<proteinExistence type="predicted"/>
<keyword evidence="5" id="KW-0539">Nucleus</keyword>
<dbReference type="EMBL" id="CM027680">
    <property type="protein sequence ID" value="KAG0548518.1"/>
    <property type="molecule type" value="Genomic_DNA"/>
</dbReference>
<keyword evidence="4" id="KW-0804">Transcription</keyword>
<dbReference type="CDD" id="cd10017">
    <property type="entry name" value="B3_DNA"/>
    <property type="match status" value="2"/>
</dbReference>
<evidence type="ECO:0000313" key="8">
    <source>
        <dbReference type="EMBL" id="KAG0548518.1"/>
    </source>
</evidence>
<evidence type="ECO:0000256" key="3">
    <source>
        <dbReference type="ARBA" id="ARBA00023125"/>
    </source>
</evidence>
<dbReference type="Gene3D" id="2.40.330.10">
    <property type="entry name" value="DNA-binding pseudobarrel domain"/>
    <property type="match status" value="2"/>
</dbReference>
<dbReference type="Proteomes" id="UP000807115">
    <property type="component" value="Chromosome 1"/>
</dbReference>
<evidence type="ECO:0000259" key="7">
    <source>
        <dbReference type="PROSITE" id="PS50863"/>
    </source>
</evidence>
<organism evidence="8 9">
    <name type="scientific">Sorghum bicolor</name>
    <name type="common">Sorghum</name>
    <name type="synonym">Sorghum vulgare</name>
    <dbReference type="NCBI Taxonomy" id="4558"/>
    <lineage>
        <taxon>Eukaryota</taxon>
        <taxon>Viridiplantae</taxon>
        <taxon>Streptophyta</taxon>
        <taxon>Embryophyta</taxon>
        <taxon>Tracheophyta</taxon>
        <taxon>Spermatophyta</taxon>
        <taxon>Magnoliopsida</taxon>
        <taxon>Liliopsida</taxon>
        <taxon>Poales</taxon>
        <taxon>Poaceae</taxon>
        <taxon>PACMAD clade</taxon>
        <taxon>Panicoideae</taxon>
        <taxon>Andropogonodae</taxon>
        <taxon>Andropogoneae</taxon>
        <taxon>Sorghinae</taxon>
        <taxon>Sorghum</taxon>
    </lineage>
</organism>